<dbReference type="InterPro" id="IPR000719">
    <property type="entry name" value="Prot_kinase_dom"/>
</dbReference>
<evidence type="ECO:0000259" key="10">
    <source>
        <dbReference type="PROSITE" id="PS50011"/>
    </source>
</evidence>
<dbReference type="PROSITE" id="PS00108">
    <property type="entry name" value="PROTEIN_KINASE_ST"/>
    <property type="match status" value="1"/>
</dbReference>
<dbReference type="GO" id="GO:0004674">
    <property type="term" value="F:protein serine/threonine kinase activity"/>
    <property type="evidence" value="ECO:0007669"/>
    <property type="project" value="UniProtKB-KW"/>
</dbReference>
<dbReference type="KEGG" id="cvr:CHLNCDRAFT_144329"/>
<dbReference type="PANTHER" id="PTHR44899:SF6">
    <property type="entry name" value="SERINE_THREONINE PROTEIN KINASE"/>
    <property type="match status" value="1"/>
</dbReference>
<evidence type="ECO:0000256" key="7">
    <source>
        <dbReference type="ARBA" id="ARBA00047899"/>
    </source>
</evidence>
<keyword evidence="5" id="KW-0418">Kinase</keyword>
<evidence type="ECO:0000256" key="2">
    <source>
        <dbReference type="ARBA" id="ARBA00022527"/>
    </source>
</evidence>
<sequence>MGFKSFLKGSKEKPKLLIGGGAELELPKHFRLLRKLGHGSFATVWVPPAAAAMYEAERLTDGQRYALKVTELRALSQLDKAAVVEEIRLLASLSHPNIISYYEAFCDHDKLCVVTELVAGGDLGSFVAKLRQDEGLLWEREVWAYFLQVALGVQYLHHNHVLHRDLKPQNIMLTRKGGAGLLKIADLGVSAELALVFTNIQIGTPHYMAPEMWNRQAYSYSADIWALGCILHELCTLRPTFLSDSTRTEEDIKQRVLAGRYDPIPARFSLDLSRLRPTIDEIMGMPEVRSKLGYLPQELRDWQLPEEGDDMRRMNCLMPRPRYATGGGVADLLCRSGGTPPLRRSFSSPDIERLAAAAAAAAGEGGGGSGSGGESGGQRAAGGARVGSPPRPRSAAGLLGQPPADDGSSEGSGGGSDGGDGFANGGGGVGVHYRPGSSLGSLGLEEGEEARLRRRSIMLGERPAGRGDDLTRLAGPLPRQPFEFCASAATPPPATPRHVGAATNADAPTQSAQQQQGQGQGQGQGQHPPQPATPAASAGVGAAAASSATERRPEGDAGQKKKKKAGRGGRLWRLMYGDHDSSMHQDWF</sequence>
<dbReference type="PROSITE" id="PS50011">
    <property type="entry name" value="PROTEIN_KINASE_DOM"/>
    <property type="match status" value="1"/>
</dbReference>
<proteinExistence type="predicted"/>
<feature type="compositionally biased region" description="Gly residues" evidence="9">
    <location>
        <begin position="363"/>
        <end position="380"/>
    </location>
</feature>
<dbReference type="AlphaFoldDB" id="E1ZCF3"/>
<feature type="domain" description="Protein kinase" evidence="10">
    <location>
        <begin position="30"/>
        <end position="288"/>
    </location>
</feature>
<dbReference type="PANTHER" id="PTHR44899">
    <property type="entry name" value="CAMK FAMILY PROTEIN KINASE"/>
    <property type="match status" value="1"/>
</dbReference>
<keyword evidence="2" id="KW-0723">Serine/threonine-protein kinase</keyword>
<dbReference type="Proteomes" id="UP000008141">
    <property type="component" value="Unassembled WGS sequence"/>
</dbReference>
<keyword evidence="4" id="KW-0547">Nucleotide-binding</keyword>
<evidence type="ECO:0000256" key="5">
    <source>
        <dbReference type="ARBA" id="ARBA00022777"/>
    </source>
</evidence>
<feature type="compositionally biased region" description="Low complexity" evidence="9">
    <location>
        <begin position="507"/>
        <end position="517"/>
    </location>
</feature>
<evidence type="ECO:0000256" key="1">
    <source>
        <dbReference type="ARBA" id="ARBA00012513"/>
    </source>
</evidence>
<dbReference type="Pfam" id="PF00069">
    <property type="entry name" value="Pkinase"/>
    <property type="match status" value="1"/>
</dbReference>
<comment type="catalytic activity">
    <reaction evidence="7">
        <text>L-threonyl-[protein] + ATP = O-phospho-L-threonyl-[protein] + ADP + H(+)</text>
        <dbReference type="Rhea" id="RHEA:46608"/>
        <dbReference type="Rhea" id="RHEA-COMP:11060"/>
        <dbReference type="Rhea" id="RHEA-COMP:11605"/>
        <dbReference type="ChEBI" id="CHEBI:15378"/>
        <dbReference type="ChEBI" id="CHEBI:30013"/>
        <dbReference type="ChEBI" id="CHEBI:30616"/>
        <dbReference type="ChEBI" id="CHEBI:61977"/>
        <dbReference type="ChEBI" id="CHEBI:456216"/>
        <dbReference type="EC" id="2.7.11.1"/>
    </reaction>
</comment>
<dbReference type="InterPro" id="IPR008271">
    <property type="entry name" value="Ser/Thr_kinase_AS"/>
</dbReference>
<dbReference type="GeneID" id="17355972"/>
<dbReference type="Gene3D" id="1.10.510.10">
    <property type="entry name" value="Transferase(Phosphotransferase) domain 1"/>
    <property type="match status" value="1"/>
</dbReference>
<dbReference type="RefSeq" id="XP_005848697.1">
    <property type="nucleotide sequence ID" value="XM_005848635.1"/>
</dbReference>
<evidence type="ECO:0000313" key="12">
    <source>
        <dbReference type="Proteomes" id="UP000008141"/>
    </source>
</evidence>
<feature type="compositionally biased region" description="Gly residues" evidence="9">
    <location>
        <begin position="410"/>
        <end position="430"/>
    </location>
</feature>
<comment type="catalytic activity">
    <reaction evidence="8">
        <text>L-seryl-[protein] + ATP = O-phospho-L-seryl-[protein] + ADP + H(+)</text>
        <dbReference type="Rhea" id="RHEA:17989"/>
        <dbReference type="Rhea" id="RHEA-COMP:9863"/>
        <dbReference type="Rhea" id="RHEA-COMP:11604"/>
        <dbReference type="ChEBI" id="CHEBI:15378"/>
        <dbReference type="ChEBI" id="CHEBI:29999"/>
        <dbReference type="ChEBI" id="CHEBI:30616"/>
        <dbReference type="ChEBI" id="CHEBI:83421"/>
        <dbReference type="ChEBI" id="CHEBI:456216"/>
        <dbReference type="EC" id="2.7.11.1"/>
    </reaction>
</comment>
<feature type="compositionally biased region" description="Basic and acidic residues" evidence="9">
    <location>
        <begin position="549"/>
        <end position="559"/>
    </location>
</feature>
<evidence type="ECO:0000256" key="6">
    <source>
        <dbReference type="ARBA" id="ARBA00022840"/>
    </source>
</evidence>
<feature type="region of interest" description="Disordered" evidence="9">
    <location>
        <begin position="357"/>
        <end position="588"/>
    </location>
</feature>
<dbReference type="InterPro" id="IPR011009">
    <property type="entry name" value="Kinase-like_dom_sf"/>
</dbReference>
<gene>
    <name evidence="11" type="ORF">CHLNCDRAFT_144329</name>
</gene>
<evidence type="ECO:0000256" key="9">
    <source>
        <dbReference type="SAM" id="MobiDB-lite"/>
    </source>
</evidence>
<dbReference type="SUPFAM" id="SSF56112">
    <property type="entry name" value="Protein kinase-like (PK-like)"/>
    <property type="match status" value="1"/>
</dbReference>
<dbReference type="EC" id="2.7.11.1" evidence="1"/>
<keyword evidence="12" id="KW-1185">Reference proteome</keyword>
<dbReference type="SMART" id="SM00220">
    <property type="entry name" value="S_TKc"/>
    <property type="match status" value="1"/>
</dbReference>
<evidence type="ECO:0000256" key="4">
    <source>
        <dbReference type="ARBA" id="ARBA00022741"/>
    </source>
</evidence>
<dbReference type="GO" id="GO:0005524">
    <property type="term" value="F:ATP binding"/>
    <property type="evidence" value="ECO:0007669"/>
    <property type="project" value="UniProtKB-KW"/>
</dbReference>
<dbReference type="InterPro" id="IPR051131">
    <property type="entry name" value="NEK_Ser/Thr_kinase_NIMA"/>
</dbReference>
<organism evidence="12">
    <name type="scientific">Chlorella variabilis</name>
    <name type="common">Green alga</name>
    <dbReference type="NCBI Taxonomy" id="554065"/>
    <lineage>
        <taxon>Eukaryota</taxon>
        <taxon>Viridiplantae</taxon>
        <taxon>Chlorophyta</taxon>
        <taxon>core chlorophytes</taxon>
        <taxon>Trebouxiophyceae</taxon>
        <taxon>Chlorellales</taxon>
        <taxon>Chlorellaceae</taxon>
        <taxon>Chlorella clade</taxon>
        <taxon>Chlorella</taxon>
    </lineage>
</organism>
<dbReference type="eggNOG" id="KOG0589">
    <property type="taxonomic scope" value="Eukaryota"/>
</dbReference>
<evidence type="ECO:0000313" key="11">
    <source>
        <dbReference type="EMBL" id="EFN56595.1"/>
    </source>
</evidence>
<feature type="compositionally biased region" description="Basic and acidic residues" evidence="9">
    <location>
        <begin position="576"/>
        <end position="588"/>
    </location>
</feature>
<protein>
    <recommendedName>
        <fullName evidence="1">non-specific serine/threonine protein kinase</fullName>
        <ecNumber evidence="1">2.7.11.1</ecNumber>
    </recommendedName>
</protein>
<dbReference type="EMBL" id="GL433841">
    <property type="protein sequence ID" value="EFN56595.1"/>
    <property type="molecule type" value="Genomic_DNA"/>
</dbReference>
<evidence type="ECO:0000256" key="8">
    <source>
        <dbReference type="ARBA" id="ARBA00048679"/>
    </source>
</evidence>
<keyword evidence="3" id="KW-0808">Transferase</keyword>
<accession>E1ZCF3</accession>
<evidence type="ECO:0000256" key="3">
    <source>
        <dbReference type="ARBA" id="ARBA00022679"/>
    </source>
</evidence>
<name>E1ZCF3_CHLVA</name>
<dbReference type="InParanoid" id="E1ZCF3"/>
<feature type="compositionally biased region" description="Low complexity" evidence="9">
    <location>
        <begin position="533"/>
        <end position="548"/>
    </location>
</feature>
<dbReference type="STRING" id="554065.E1ZCF3"/>
<reference evidence="11 12" key="1">
    <citation type="journal article" date="2010" name="Plant Cell">
        <title>The Chlorella variabilis NC64A genome reveals adaptation to photosymbiosis, coevolution with viruses, and cryptic sex.</title>
        <authorList>
            <person name="Blanc G."/>
            <person name="Duncan G."/>
            <person name="Agarkova I."/>
            <person name="Borodovsky M."/>
            <person name="Gurnon J."/>
            <person name="Kuo A."/>
            <person name="Lindquist E."/>
            <person name="Lucas S."/>
            <person name="Pangilinan J."/>
            <person name="Polle J."/>
            <person name="Salamov A."/>
            <person name="Terry A."/>
            <person name="Yamada T."/>
            <person name="Dunigan D.D."/>
            <person name="Grigoriev I.V."/>
            <person name="Claverie J.M."/>
            <person name="Van Etten J.L."/>
        </authorList>
    </citation>
    <scope>NUCLEOTIDE SEQUENCE [LARGE SCALE GENOMIC DNA]</scope>
    <source>
        <strain evidence="11 12">NC64A</strain>
    </source>
</reference>
<keyword evidence="6" id="KW-0067">ATP-binding</keyword>
<dbReference type="OrthoDB" id="248923at2759"/>